<evidence type="ECO:0000313" key="1">
    <source>
        <dbReference type="EMBL" id="ASD63525.1"/>
    </source>
</evidence>
<organism evidence="1 2">
    <name type="scientific">Bdellovibrio bacteriovorus</name>
    <dbReference type="NCBI Taxonomy" id="959"/>
    <lineage>
        <taxon>Bacteria</taxon>
        <taxon>Pseudomonadati</taxon>
        <taxon>Bdellovibrionota</taxon>
        <taxon>Bdellovibrionia</taxon>
        <taxon>Bdellovibrionales</taxon>
        <taxon>Pseudobdellovibrionaceae</taxon>
        <taxon>Bdellovibrio</taxon>
    </lineage>
</organism>
<sequence>MKLLATLILLPALSWAHGEDKPGPHGGHVQMPGAFHTEITVDKDQSVHVYLLDMNFENPTIKDSSVAVTAKNKKSEVKYTCSVMGTDHYHCIPNGKVPAKTNLIIQATREKAVGNEAIYKLPLPVFKESKKESKKEDHSHHH</sequence>
<protein>
    <submittedName>
        <fullName evidence="1">Uncharacterized protein</fullName>
    </submittedName>
</protein>
<evidence type="ECO:0000313" key="2">
    <source>
        <dbReference type="Proteomes" id="UP000197003"/>
    </source>
</evidence>
<proteinExistence type="predicted"/>
<gene>
    <name evidence="1" type="ORF">B9G79_08045</name>
</gene>
<reference evidence="1 2" key="1">
    <citation type="submission" date="2017-04" db="EMBL/GenBank/DDBJ databases">
        <title>Whole genome sequence of Bdellovibrio bacteriovorus strain SSB218315.</title>
        <authorList>
            <person name="Oyedara O."/>
            <person name="Rodriguez-Perez M.A."/>
        </authorList>
    </citation>
    <scope>NUCLEOTIDE SEQUENCE [LARGE SCALE GENOMIC DNA]</scope>
    <source>
        <strain evidence="1 2">SSB218315</strain>
    </source>
</reference>
<dbReference type="Proteomes" id="UP000197003">
    <property type="component" value="Chromosome"/>
</dbReference>
<dbReference type="AlphaFoldDB" id="A0A1Z3N7U4"/>
<name>A0A1Z3N7U4_BDEBC</name>
<accession>A0A1Z3N7U4</accession>
<dbReference type="OrthoDB" id="343721at2"/>
<dbReference type="RefSeq" id="WP_088565060.1">
    <property type="nucleotide sequence ID" value="NZ_CP020946.1"/>
</dbReference>
<dbReference type="EMBL" id="CP020946">
    <property type="protein sequence ID" value="ASD63525.1"/>
    <property type="molecule type" value="Genomic_DNA"/>
</dbReference>